<dbReference type="EMBL" id="CAADRM010000087">
    <property type="protein sequence ID" value="VFU14104.1"/>
    <property type="molecule type" value="Genomic_DNA"/>
</dbReference>
<keyword evidence="3" id="KW-1133">Transmembrane helix</keyword>
<dbReference type="GO" id="GO:0016757">
    <property type="term" value="F:glycosyltransferase activity"/>
    <property type="evidence" value="ECO:0007669"/>
    <property type="project" value="UniProtKB-KW"/>
</dbReference>
<dbReference type="AlphaFoldDB" id="A0A485LYD9"/>
<evidence type="ECO:0000256" key="3">
    <source>
        <dbReference type="SAM" id="Phobius"/>
    </source>
</evidence>
<evidence type="ECO:0000256" key="1">
    <source>
        <dbReference type="ARBA" id="ARBA00022676"/>
    </source>
</evidence>
<organism evidence="5">
    <name type="scientific">anaerobic digester metagenome</name>
    <dbReference type="NCBI Taxonomy" id="1263854"/>
    <lineage>
        <taxon>unclassified sequences</taxon>
        <taxon>metagenomes</taxon>
        <taxon>ecological metagenomes</taxon>
    </lineage>
</organism>
<dbReference type="CDD" id="cd06439">
    <property type="entry name" value="CESA_like_1"/>
    <property type="match status" value="1"/>
</dbReference>
<evidence type="ECO:0000256" key="2">
    <source>
        <dbReference type="ARBA" id="ARBA00022679"/>
    </source>
</evidence>
<name>A0A485LYD9_9ZZZZ</name>
<feature type="transmembrane region" description="Helical" evidence="3">
    <location>
        <begin position="353"/>
        <end position="373"/>
    </location>
</feature>
<proteinExistence type="predicted"/>
<gene>
    <name evidence="5" type="primary">icaA</name>
    <name evidence="5" type="ORF">SCFA_250019</name>
</gene>
<sequence>MNMTMHARYLPAIFWTCFLLTGYVYFIYPVLLTRLARFIGRHYIRNEIIPPVSIIISAYNEEHTIAEKIENTLSLDYPRELVEIIVGSDGSTDRTNEIVRSYADRGVRLLAFPENRGKTMVQNDCVSQASHEIVVFMDAASMCEKCSLKKLVANFADSRVGAVAGRVVFTRENRNLTTESQGVYWKYEQILKQAESSLGSLVGVDGPLYAIRKSLYTPLDQDMMSDFISPLLVIGSGSSVVYEPEAVTYEEATTSTTDEFNTRRRIVTRGFTGISRHPKLLNPAGNPLLAWQILSHKILRWLVGFYYVGMLISSLFLMGRRFYLLAFSGLAAVLGMSIYGMKSRSSPGGRWYAIPYYFILVNLAAMFGVIDYLRGKRVISWKPVRQAREA</sequence>
<keyword evidence="2 5" id="KW-0808">Transferase</keyword>
<dbReference type="InterPro" id="IPR001173">
    <property type="entry name" value="Glyco_trans_2-like"/>
</dbReference>
<keyword evidence="1 5" id="KW-0328">Glycosyltransferase</keyword>
<dbReference type="Gene3D" id="3.90.550.10">
    <property type="entry name" value="Spore Coat Polysaccharide Biosynthesis Protein SpsA, Chain A"/>
    <property type="match status" value="1"/>
</dbReference>
<feature type="transmembrane region" description="Helical" evidence="3">
    <location>
        <begin position="12"/>
        <end position="32"/>
    </location>
</feature>
<dbReference type="InterPro" id="IPR029044">
    <property type="entry name" value="Nucleotide-diphossugar_trans"/>
</dbReference>
<dbReference type="SUPFAM" id="SSF53448">
    <property type="entry name" value="Nucleotide-diphospho-sugar transferases"/>
    <property type="match status" value="1"/>
</dbReference>
<dbReference type="Pfam" id="PF00535">
    <property type="entry name" value="Glycos_transf_2"/>
    <property type="match status" value="1"/>
</dbReference>
<feature type="transmembrane region" description="Helical" evidence="3">
    <location>
        <begin position="298"/>
        <end position="316"/>
    </location>
</feature>
<keyword evidence="3" id="KW-0472">Membrane</keyword>
<dbReference type="PANTHER" id="PTHR43630:SF1">
    <property type="entry name" value="POLY-BETA-1,6-N-ACETYL-D-GLUCOSAMINE SYNTHASE"/>
    <property type="match status" value="1"/>
</dbReference>
<dbReference type="PANTHER" id="PTHR43630">
    <property type="entry name" value="POLY-BETA-1,6-N-ACETYL-D-GLUCOSAMINE SYNTHASE"/>
    <property type="match status" value="1"/>
</dbReference>
<keyword evidence="3" id="KW-0812">Transmembrane</keyword>
<feature type="domain" description="Glycosyltransferase 2-like" evidence="4">
    <location>
        <begin position="53"/>
        <end position="188"/>
    </location>
</feature>
<protein>
    <submittedName>
        <fullName evidence="5">Poly-beta-1,6-N-acetyl-D-glucosamine synthase</fullName>
        <ecNumber evidence="5">2.4.1.-</ecNumber>
    </submittedName>
</protein>
<accession>A0A485LYD9</accession>
<feature type="transmembrane region" description="Helical" evidence="3">
    <location>
        <begin position="322"/>
        <end position="341"/>
    </location>
</feature>
<reference evidence="5" key="1">
    <citation type="submission" date="2019-03" db="EMBL/GenBank/DDBJ databases">
        <authorList>
            <person name="Hao L."/>
        </authorList>
    </citation>
    <scope>NUCLEOTIDE SEQUENCE</scope>
</reference>
<evidence type="ECO:0000313" key="5">
    <source>
        <dbReference type="EMBL" id="VFU14104.1"/>
    </source>
</evidence>
<evidence type="ECO:0000259" key="4">
    <source>
        <dbReference type="Pfam" id="PF00535"/>
    </source>
</evidence>
<dbReference type="EC" id="2.4.1.-" evidence="5"/>